<dbReference type="Proteomes" id="UP000248926">
    <property type="component" value="Unassembled WGS sequence"/>
</dbReference>
<feature type="transmembrane region" description="Helical" evidence="7">
    <location>
        <begin position="58"/>
        <end position="78"/>
    </location>
</feature>
<dbReference type="CDD" id="cd16429">
    <property type="entry name" value="VirB10"/>
    <property type="match status" value="1"/>
</dbReference>
<dbReference type="Pfam" id="PF03743">
    <property type="entry name" value="TrbI"/>
    <property type="match status" value="1"/>
</dbReference>
<evidence type="ECO:0008006" key="10">
    <source>
        <dbReference type="Google" id="ProtNLM"/>
    </source>
</evidence>
<feature type="region of interest" description="Disordered" evidence="6">
    <location>
        <begin position="1"/>
        <end position="43"/>
    </location>
</feature>
<evidence type="ECO:0000256" key="6">
    <source>
        <dbReference type="SAM" id="MobiDB-lite"/>
    </source>
</evidence>
<comment type="subcellular location">
    <subcellularLocation>
        <location evidence="1">Membrane</location>
        <topology evidence="1">Single-pass membrane protein</topology>
    </subcellularLocation>
</comment>
<keyword evidence="9" id="KW-1185">Reference proteome</keyword>
<organism evidence="8 9">
    <name type="scientific">Dyella jiangningensis</name>
    <dbReference type="NCBI Taxonomy" id="1379159"/>
    <lineage>
        <taxon>Bacteria</taxon>
        <taxon>Pseudomonadati</taxon>
        <taxon>Pseudomonadota</taxon>
        <taxon>Gammaproteobacteria</taxon>
        <taxon>Lysobacterales</taxon>
        <taxon>Rhodanobacteraceae</taxon>
        <taxon>Dyella</taxon>
    </lineage>
</organism>
<feature type="region of interest" description="Disordered" evidence="6">
    <location>
        <begin position="82"/>
        <end position="116"/>
    </location>
</feature>
<reference evidence="8 9" key="1">
    <citation type="journal article" date="2018" name="Genet. Mol. Biol.">
        <title>The genome sequence of Dyella jiangningensis FCAV SCS01 from a lignocellulose-decomposing microbial consortium metagenome reveals potential for biotechnological applications.</title>
        <authorList>
            <person name="Desiderato J.G."/>
            <person name="Alvarenga D.O."/>
            <person name="Constancio M.T.L."/>
            <person name="Alves L.M.C."/>
            <person name="Varani A.M."/>
        </authorList>
    </citation>
    <scope>NUCLEOTIDE SEQUENCE [LARGE SCALE GENOMIC DNA]</scope>
    <source>
        <strain evidence="8 9">FCAV SCS01</strain>
    </source>
</reference>
<dbReference type="RefSeq" id="WP_111984225.1">
    <property type="nucleotide sequence ID" value="NZ_NFZS01000004.1"/>
</dbReference>
<feature type="compositionally biased region" description="Polar residues" evidence="6">
    <location>
        <begin position="23"/>
        <end position="36"/>
    </location>
</feature>
<protein>
    <recommendedName>
        <fullName evidence="10">Secretion protein</fullName>
    </recommendedName>
</protein>
<feature type="compositionally biased region" description="Pro residues" evidence="6">
    <location>
        <begin position="102"/>
        <end position="112"/>
    </location>
</feature>
<sequence>MSHHEEEQQSGGHGMPLYDRGDNTNPYATQHQQQVTPDLDASAPQLKSNDLRRMNRNAMGMLAALAGMLVVGGGWMLFSGNSQKDAKPQAQREETVRVPEAPKAPPLPPAQPPAQQVLQQAIPLAPPLPQNNRNAAPTQAASRELTLLERRIAAAERGSAGINVGDNVGQTAPAASDGMGLPPGMMTSGLENPNDGTNQFRMPANSAYGTNKALPNVSDAQPLTHPDSLMLRGTYIRCVLETHIVTDIPGFTSCIVTEPVYSFNGKHLLLPKGAKVLGSYSQEPNGPRVAVIWDRIVTPTGIDVSMASPGVDNLGGAGHPGYYNAHWGSRISAALLISMLSDAFKYEAAKHGPTTNTIGANGTVVQEPFESNTAQTVQDLANQAVRRAANRPATVTINQGTVVTIYVAKDVDFTAVLARY</sequence>
<comment type="similarity">
    <text evidence="2">Belongs to the TrbI/VirB10 family.</text>
</comment>
<evidence type="ECO:0000256" key="4">
    <source>
        <dbReference type="ARBA" id="ARBA00022989"/>
    </source>
</evidence>
<dbReference type="AlphaFoldDB" id="A0A328P4V0"/>
<keyword evidence="4 7" id="KW-1133">Transmembrane helix</keyword>
<evidence type="ECO:0000256" key="5">
    <source>
        <dbReference type="ARBA" id="ARBA00023136"/>
    </source>
</evidence>
<comment type="caution">
    <text evidence="8">The sequence shown here is derived from an EMBL/GenBank/DDBJ whole genome shotgun (WGS) entry which is preliminary data.</text>
</comment>
<evidence type="ECO:0000313" key="8">
    <source>
        <dbReference type="EMBL" id="RAO75762.1"/>
    </source>
</evidence>
<evidence type="ECO:0000256" key="1">
    <source>
        <dbReference type="ARBA" id="ARBA00004167"/>
    </source>
</evidence>
<dbReference type="Gene3D" id="2.40.128.260">
    <property type="entry name" value="Type IV secretion system, VirB10/TraB/TrbI"/>
    <property type="match status" value="1"/>
</dbReference>
<evidence type="ECO:0000256" key="2">
    <source>
        <dbReference type="ARBA" id="ARBA00010265"/>
    </source>
</evidence>
<dbReference type="InterPro" id="IPR005498">
    <property type="entry name" value="T4SS_VirB10/TraB/TrbI"/>
</dbReference>
<keyword evidence="5 7" id="KW-0472">Membrane</keyword>
<gene>
    <name evidence="8" type="ORF">CA260_17135</name>
</gene>
<dbReference type="GO" id="GO:0016020">
    <property type="term" value="C:membrane"/>
    <property type="evidence" value="ECO:0007669"/>
    <property type="project" value="UniProtKB-SubCell"/>
</dbReference>
<evidence type="ECO:0000313" key="9">
    <source>
        <dbReference type="Proteomes" id="UP000248926"/>
    </source>
</evidence>
<dbReference type="OrthoDB" id="9766860at2"/>
<dbReference type="InterPro" id="IPR042217">
    <property type="entry name" value="T4SS_VirB10/TrbI"/>
</dbReference>
<evidence type="ECO:0000256" key="3">
    <source>
        <dbReference type="ARBA" id="ARBA00022692"/>
    </source>
</evidence>
<proteinExistence type="inferred from homology"/>
<keyword evidence="3 7" id="KW-0812">Transmembrane</keyword>
<accession>A0A328P4V0</accession>
<name>A0A328P4V0_9GAMM</name>
<dbReference type="EMBL" id="NFZS01000004">
    <property type="protein sequence ID" value="RAO75762.1"/>
    <property type="molecule type" value="Genomic_DNA"/>
</dbReference>
<feature type="compositionally biased region" description="Basic and acidic residues" evidence="6">
    <location>
        <begin position="84"/>
        <end position="97"/>
    </location>
</feature>
<evidence type="ECO:0000256" key="7">
    <source>
        <dbReference type="SAM" id="Phobius"/>
    </source>
</evidence>